<name>A0ABN3Q6R7_9ACTN</name>
<organism evidence="1 2">
    <name type="scientific">Streptomyces axinellae</name>
    <dbReference type="NCBI Taxonomy" id="552788"/>
    <lineage>
        <taxon>Bacteria</taxon>
        <taxon>Bacillati</taxon>
        <taxon>Actinomycetota</taxon>
        <taxon>Actinomycetes</taxon>
        <taxon>Kitasatosporales</taxon>
        <taxon>Streptomycetaceae</taxon>
        <taxon>Streptomyces</taxon>
    </lineage>
</organism>
<dbReference type="RefSeq" id="WP_344566613.1">
    <property type="nucleotide sequence ID" value="NZ_BAAARJ010000009.1"/>
</dbReference>
<sequence length="70" mass="7267">MAAEVLEDNGPTRGVLDLTLLAKPPALRLLPDAVWRAVRGAAGAGFGVLQPVKSGCCRRAAGWGRRGSGR</sequence>
<reference evidence="1 2" key="1">
    <citation type="journal article" date="2019" name="Int. J. Syst. Evol. Microbiol.">
        <title>The Global Catalogue of Microorganisms (GCM) 10K type strain sequencing project: providing services to taxonomists for standard genome sequencing and annotation.</title>
        <authorList>
            <consortium name="The Broad Institute Genomics Platform"/>
            <consortium name="The Broad Institute Genome Sequencing Center for Infectious Disease"/>
            <person name="Wu L."/>
            <person name="Ma J."/>
        </authorList>
    </citation>
    <scope>NUCLEOTIDE SEQUENCE [LARGE SCALE GENOMIC DNA]</scope>
    <source>
        <strain evidence="1 2">JCM 16373</strain>
    </source>
</reference>
<accession>A0ABN3Q6R7</accession>
<keyword evidence="2" id="KW-1185">Reference proteome</keyword>
<protein>
    <submittedName>
        <fullName evidence="1">Uncharacterized protein</fullName>
    </submittedName>
</protein>
<dbReference type="EMBL" id="BAAARJ010000009">
    <property type="protein sequence ID" value="GAA2616666.1"/>
    <property type="molecule type" value="Genomic_DNA"/>
</dbReference>
<proteinExistence type="predicted"/>
<dbReference type="Proteomes" id="UP001501447">
    <property type="component" value="Unassembled WGS sequence"/>
</dbReference>
<evidence type="ECO:0000313" key="2">
    <source>
        <dbReference type="Proteomes" id="UP001501447"/>
    </source>
</evidence>
<comment type="caution">
    <text evidence="1">The sequence shown here is derived from an EMBL/GenBank/DDBJ whole genome shotgun (WGS) entry which is preliminary data.</text>
</comment>
<evidence type="ECO:0000313" key="1">
    <source>
        <dbReference type="EMBL" id="GAA2616666.1"/>
    </source>
</evidence>
<gene>
    <name evidence="1" type="ORF">GCM10009863_33040</name>
</gene>